<name>A0AAD3SV41_NEPGR</name>
<organism evidence="3 4">
    <name type="scientific">Nepenthes gracilis</name>
    <name type="common">Slender pitcher plant</name>
    <dbReference type="NCBI Taxonomy" id="150966"/>
    <lineage>
        <taxon>Eukaryota</taxon>
        <taxon>Viridiplantae</taxon>
        <taxon>Streptophyta</taxon>
        <taxon>Embryophyta</taxon>
        <taxon>Tracheophyta</taxon>
        <taxon>Spermatophyta</taxon>
        <taxon>Magnoliopsida</taxon>
        <taxon>eudicotyledons</taxon>
        <taxon>Gunneridae</taxon>
        <taxon>Pentapetalae</taxon>
        <taxon>Caryophyllales</taxon>
        <taxon>Nepenthaceae</taxon>
        <taxon>Nepenthes</taxon>
    </lineage>
</organism>
<reference evidence="3" key="1">
    <citation type="submission" date="2023-05" db="EMBL/GenBank/DDBJ databases">
        <title>Nepenthes gracilis genome sequencing.</title>
        <authorList>
            <person name="Fukushima K."/>
        </authorList>
    </citation>
    <scope>NUCLEOTIDE SEQUENCE</scope>
    <source>
        <strain evidence="3">SING2019-196</strain>
    </source>
</reference>
<dbReference type="FunFam" id="3.40.50.2000:FF:000056">
    <property type="entry name" value="Glycosyltransferase"/>
    <property type="match status" value="1"/>
</dbReference>
<dbReference type="CDD" id="cd03784">
    <property type="entry name" value="GT1_Gtf-like"/>
    <property type="match status" value="1"/>
</dbReference>
<proteinExistence type="inferred from homology"/>
<accession>A0AAD3SV41</accession>
<evidence type="ECO:0000256" key="1">
    <source>
        <dbReference type="ARBA" id="ARBA00009995"/>
    </source>
</evidence>
<keyword evidence="4" id="KW-1185">Reference proteome</keyword>
<evidence type="ECO:0000256" key="2">
    <source>
        <dbReference type="ARBA" id="ARBA00022679"/>
    </source>
</evidence>
<protein>
    <recommendedName>
        <fullName evidence="5">Glycosyltransferase</fullName>
    </recommendedName>
</protein>
<gene>
    <name evidence="3" type="ORF">Nepgr_019473</name>
</gene>
<dbReference type="Pfam" id="PF00201">
    <property type="entry name" value="UDPGT"/>
    <property type="match status" value="1"/>
</dbReference>
<evidence type="ECO:0000313" key="3">
    <source>
        <dbReference type="EMBL" id="GMH17632.1"/>
    </source>
</evidence>
<dbReference type="AlphaFoldDB" id="A0AAD3SV41"/>
<evidence type="ECO:0008006" key="5">
    <source>
        <dbReference type="Google" id="ProtNLM"/>
    </source>
</evidence>
<keyword evidence="2" id="KW-0808">Transferase</keyword>
<dbReference type="Proteomes" id="UP001279734">
    <property type="component" value="Unassembled WGS sequence"/>
</dbReference>
<dbReference type="SUPFAM" id="SSF53756">
    <property type="entry name" value="UDP-Glycosyltransferase/glycogen phosphorylase"/>
    <property type="match status" value="1"/>
</dbReference>
<comment type="similarity">
    <text evidence="1">Belongs to the UDP-glycosyltransferase family.</text>
</comment>
<sequence>MTMAELIFIPTPTMGHLLPALAMAKRLVERDERVSITVLVVNLPLFLSNSFVQSLKSDAPVNKRIKFVEIPSLDTGSESFDQKTIQDHTPTNSVQPDKKNRLFDQRMIPHYKSIVKKIVEDRVIRSNSAGQLAGFVVDMFCTAMIDVASELNVPSYVLFTSNAALLSMLFHFQSLRDDHGIDVAEFKDPNIELDVPSFRHRIPYWSLPSRVLDKDGGIMDHTKRYREAKGILVNTYMELEPYPLHSLSDYGRIPSVYPVGPIINLERLHEGREGYKDSIMTWLDDQPLSSVVFLCFGSLGTFPEEQLREIAHGLERSGHRYLWSIRREPTADEKVGPPREHDNLEDVLPDGFLHRTADIGRVIGWAPQVAILSHPAVGSFVSHVGWNSTLESLWFGVPVATWPLYAEQRLNAFQMVNELGLAVEITVDYKWDDQKKLSSELVKAEVIEKAIRTVMDMERGVRGKVKEMSEVGRKALMEGGSSYAWLGRFIEDVIENISE</sequence>
<dbReference type="PANTHER" id="PTHR48048:SF45">
    <property type="entry name" value="GLYCOSYLTRANSFERASE"/>
    <property type="match status" value="1"/>
</dbReference>
<dbReference type="Gene3D" id="3.40.50.2000">
    <property type="entry name" value="Glycogen Phosphorylase B"/>
    <property type="match status" value="2"/>
</dbReference>
<comment type="caution">
    <text evidence="3">The sequence shown here is derived from an EMBL/GenBank/DDBJ whole genome shotgun (WGS) entry which is preliminary data.</text>
</comment>
<dbReference type="InterPro" id="IPR002213">
    <property type="entry name" value="UDP_glucos_trans"/>
</dbReference>
<dbReference type="EMBL" id="BSYO01000018">
    <property type="protein sequence ID" value="GMH17632.1"/>
    <property type="molecule type" value="Genomic_DNA"/>
</dbReference>
<evidence type="ECO:0000313" key="4">
    <source>
        <dbReference type="Proteomes" id="UP001279734"/>
    </source>
</evidence>
<dbReference type="PANTHER" id="PTHR48048">
    <property type="entry name" value="GLYCOSYLTRANSFERASE"/>
    <property type="match status" value="1"/>
</dbReference>
<dbReference type="InterPro" id="IPR050481">
    <property type="entry name" value="UDP-glycosyltransf_plant"/>
</dbReference>
<dbReference type="GO" id="GO:0035251">
    <property type="term" value="F:UDP-glucosyltransferase activity"/>
    <property type="evidence" value="ECO:0007669"/>
    <property type="project" value="InterPro"/>
</dbReference>